<feature type="non-terminal residue" evidence="2">
    <location>
        <position position="1"/>
    </location>
</feature>
<evidence type="ECO:0000313" key="2">
    <source>
        <dbReference type="EMBL" id="CAG8813905.1"/>
    </source>
</evidence>
<evidence type="ECO:0000256" key="1">
    <source>
        <dbReference type="SAM" id="MobiDB-lite"/>
    </source>
</evidence>
<proteinExistence type="predicted"/>
<comment type="caution">
    <text evidence="2">The sequence shown here is derived from an EMBL/GenBank/DDBJ whole genome shotgun (WGS) entry which is preliminary data.</text>
</comment>
<dbReference type="AlphaFoldDB" id="A0A9N9K9I5"/>
<evidence type="ECO:0000313" key="3">
    <source>
        <dbReference type="Proteomes" id="UP000789759"/>
    </source>
</evidence>
<name>A0A9N9K9I5_9GLOM</name>
<dbReference type="EMBL" id="CAJVQA010041396">
    <property type="protein sequence ID" value="CAG8813905.1"/>
    <property type="molecule type" value="Genomic_DNA"/>
</dbReference>
<gene>
    <name evidence="2" type="ORF">CPELLU_LOCUS18970</name>
</gene>
<reference evidence="2" key="1">
    <citation type="submission" date="2021-06" db="EMBL/GenBank/DDBJ databases">
        <authorList>
            <person name="Kallberg Y."/>
            <person name="Tangrot J."/>
            <person name="Rosling A."/>
        </authorList>
    </citation>
    <scope>NUCLEOTIDE SEQUENCE</scope>
    <source>
        <strain evidence="2">FL966</strain>
    </source>
</reference>
<sequence>WQESNSEDNSKNKESLNINKQNSTTFISNNSIDSANKLKPSKIINID</sequence>
<dbReference type="Proteomes" id="UP000789759">
    <property type="component" value="Unassembled WGS sequence"/>
</dbReference>
<protein>
    <submittedName>
        <fullName evidence="2">20495_t:CDS:1</fullName>
    </submittedName>
</protein>
<keyword evidence="3" id="KW-1185">Reference proteome</keyword>
<feature type="region of interest" description="Disordered" evidence="1">
    <location>
        <begin position="1"/>
        <end position="34"/>
    </location>
</feature>
<accession>A0A9N9K9I5</accession>
<feature type="compositionally biased region" description="Polar residues" evidence="1">
    <location>
        <begin position="18"/>
        <end position="34"/>
    </location>
</feature>
<organism evidence="2 3">
    <name type="scientific">Cetraspora pellucida</name>
    <dbReference type="NCBI Taxonomy" id="1433469"/>
    <lineage>
        <taxon>Eukaryota</taxon>
        <taxon>Fungi</taxon>
        <taxon>Fungi incertae sedis</taxon>
        <taxon>Mucoromycota</taxon>
        <taxon>Glomeromycotina</taxon>
        <taxon>Glomeromycetes</taxon>
        <taxon>Diversisporales</taxon>
        <taxon>Gigasporaceae</taxon>
        <taxon>Cetraspora</taxon>
    </lineage>
</organism>